<dbReference type="EMBL" id="JACJID010000003">
    <property type="protein sequence ID" value="MBA8926977.1"/>
    <property type="molecule type" value="Genomic_DNA"/>
</dbReference>
<dbReference type="Gene3D" id="1.10.10.2910">
    <property type="match status" value="1"/>
</dbReference>
<evidence type="ECO:0008006" key="3">
    <source>
        <dbReference type="Google" id="ProtNLM"/>
    </source>
</evidence>
<gene>
    <name evidence="1" type="ORF">BC739_004183</name>
</gene>
<evidence type="ECO:0000313" key="1">
    <source>
        <dbReference type="EMBL" id="MBA8926977.1"/>
    </source>
</evidence>
<accession>A0ABR6BK23</accession>
<proteinExistence type="predicted"/>
<comment type="caution">
    <text evidence="1">The sequence shown here is derived from an EMBL/GenBank/DDBJ whole genome shotgun (WGS) entry which is preliminary data.</text>
</comment>
<keyword evidence="2" id="KW-1185">Reference proteome</keyword>
<reference evidence="1 2" key="1">
    <citation type="submission" date="2020-08" db="EMBL/GenBank/DDBJ databases">
        <title>Genomic Encyclopedia of Archaeal and Bacterial Type Strains, Phase II (KMG-II): from individual species to whole genera.</title>
        <authorList>
            <person name="Goeker M."/>
        </authorList>
    </citation>
    <scope>NUCLEOTIDE SEQUENCE [LARGE SCALE GENOMIC DNA]</scope>
    <source>
        <strain evidence="1 2">DSM 43850</strain>
    </source>
</reference>
<organism evidence="1 2">
    <name type="scientific">Kutzneria viridogrisea</name>
    <dbReference type="NCBI Taxonomy" id="47990"/>
    <lineage>
        <taxon>Bacteria</taxon>
        <taxon>Bacillati</taxon>
        <taxon>Actinomycetota</taxon>
        <taxon>Actinomycetes</taxon>
        <taxon>Pseudonocardiales</taxon>
        <taxon>Pseudonocardiaceae</taxon>
        <taxon>Kutzneria</taxon>
    </lineage>
</organism>
<dbReference type="Proteomes" id="UP000517916">
    <property type="component" value="Unassembled WGS sequence"/>
</dbReference>
<dbReference type="RefSeq" id="WP_042220323.1">
    <property type="nucleotide sequence ID" value="NZ_BAAABQ010000074.1"/>
</dbReference>
<name>A0ABR6BK23_9PSEU</name>
<protein>
    <recommendedName>
        <fullName evidence="3">IrrE N-terminal-like domain-containing protein</fullName>
    </recommendedName>
</protein>
<evidence type="ECO:0000313" key="2">
    <source>
        <dbReference type="Proteomes" id="UP000517916"/>
    </source>
</evidence>
<sequence>MIRELEIPDPFDVERLCAGIERRRGRTLRLHPVSGLTSLGAPSGMWVATDSADHICFESDTSPIHRDHIILHEVGHILCEHNHSVLEDNRVLMRMIEDVGLEQVVGYLPRIRYSNVEEQQAEMIATLVLETIGRLSAPSPLRGIVAGLESAIGYHRSPST</sequence>